<comment type="caution">
    <text evidence="1">The sequence shown here is derived from an EMBL/GenBank/DDBJ whole genome shotgun (WGS) entry which is preliminary data.</text>
</comment>
<dbReference type="InterPro" id="IPR012337">
    <property type="entry name" value="RNaseH-like_sf"/>
</dbReference>
<dbReference type="EMBL" id="LAVV01008570">
    <property type="protein sequence ID" value="KNZ52469.1"/>
    <property type="molecule type" value="Genomic_DNA"/>
</dbReference>
<evidence type="ECO:0000313" key="2">
    <source>
        <dbReference type="Proteomes" id="UP000037035"/>
    </source>
</evidence>
<dbReference type="Proteomes" id="UP000037035">
    <property type="component" value="Unassembled WGS sequence"/>
</dbReference>
<reference evidence="1 2" key="1">
    <citation type="submission" date="2015-08" db="EMBL/GenBank/DDBJ databases">
        <title>Next Generation Sequencing and Analysis of the Genome of Puccinia sorghi L Schw, the Causal Agent of Maize Common Rust.</title>
        <authorList>
            <person name="Rochi L."/>
            <person name="Burguener G."/>
            <person name="Darino M."/>
            <person name="Turjanski A."/>
            <person name="Kreff E."/>
            <person name="Dieguez M.J."/>
            <person name="Sacco F."/>
        </authorList>
    </citation>
    <scope>NUCLEOTIDE SEQUENCE [LARGE SCALE GENOMIC DNA]</scope>
    <source>
        <strain evidence="1 2">RO10H11247</strain>
    </source>
</reference>
<evidence type="ECO:0000313" key="1">
    <source>
        <dbReference type="EMBL" id="KNZ52469.1"/>
    </source>
</evidence>
<proteinExistence type="predicted"/>
<organism evidence="1 2">
    <name type="scientific">Puccinia sorghi</name>
    <dbReference type="NCBI Taxonomy" id="27349"/>
    <lineage>
        <taxon>Eukaryota</taxon>
        <taxon>Fungi</taxon>
        <taxon>Dikarya</taxon>
        <taxon>Basidiomycota</taxon>
        <taxon>Pucciniomycotina</taxon>
        <taxon>Pucciniomycetes</taxon>
        <taxon>Pucciniales</taxon>
        <taxon>Pucciniaceae</taxon>
        <taxon>Puccinia</taxon>
    </lineage>
</organism>
<keyword evidence="2" id="KW-1185">Reference proteome</keyword>
<sequence length="201" mass="23322">MVLSYFDFCQPDLHQKGIQCLELNVLTRWNLMFDMFQRAILLQETCTHFCQQLADTKKYCLSPAEWTHAANVMKLLNPLSEATKILWGSSYPTLNTVLPVYLVKMIEKINHYLRLKTTFWINNDSFVEEHYNMLVNNIIKIFEKKCENCVSLQSFGREQPAFESAATEPKPSSYFASKLYQPPPNFCGVPTKNKSIPEGRH</sequence>
<accession>A0A0L6UVF6</accession>
<name>A0A0L6UVF6_9BASI</name>
<gene>
    <name evidence="1" type="ORF">VP01_3561g1</name>
</gene>
<protein>
    <submittedName>
        <fullName evidence="1">Uncharacterized protein</fullName>
    </submittedName>
</protein>
<dbReference type="VEuPathDB" id="FungiDB:VP01_3561g1"/>
<dbReference type="OrthoDB" id="2309955at2759"/>
<dbReference type="SUPFAM" id="SSF53098">
    <property type="entry name" value="Ribonuclease H-like"/>
    <property type="match status" value="1"/>
</dbReference>
<dbReference type="AlphaFoldDB" id="A0A0L6UVF6"/>